<name>A0A3S2UPK0_9SPHN</name>
<dbReference type="EMBL" id="SACO01000013">
    <property type="protein sequence ID" value="RVU03616.1"/>
    <property type="molecule type" value="Genomic_DNA"/>
</dbReference>
<reference evidence="2 3" key="1">
    <citation type="submission" date="2019-01" db="EMBL/GenBank/DDBJ databases">
        <authorList>
            <person name="Chen W.-M."/>
        </authorList>
    </citation>
    <scope>NUCLEOTIDE SEQUENCE [LARGE SCALE GENOMIC DNA]</scope>
    <source>
        <strain evidence="2 3">FSY-9</strain>
    </source>
</reference>
<evidence type="ECO:0000313" key="2">
    <source>
        <dbReference type="EMBL" id="RVU03616.1"/>
    </source>
</evidence>
<gene>
    <name evidence="2" type="ORF">EOE18_14940</name>
</gene>
<evidence type="ECO:0000313" key="3">
    <source>
        <dbReference type="Proteomes" id="UP000282837"/>
    </source>
</evidence>
<evidence type="ECO:0000256" key="1">
    <source>
        <dbReference type="SAM" id="SignalP"/>
    </source>
</evidence>
<accession>A0A3S2UPK0</accession>
<keyword evidence="1" id="KW-0732">Signal</keyword>
<feature type="signal peptide" evidence="1">
    <location>
        <begin position="1"/>
        <end position="28"/>
    </location>
</feature>
<sequence>MISMVGFGKWAALALAAGLALSASQAQAQARRLIYLKNTCSRPLRLIIGNTDQRGFHQQGWYYFNPGDASYLRSNAGDKLVQIEDRPLYAYAETVDDGRRLYWQGNGPEVSVDGGIYRVMVLATRLDTDGDILARITCD</sequence>
<keyword evidence="3" id="KW-1185">Reference proteome</keyword>
<feature type="chain" id="PRO_5018706448" evidence="1">
    <location>
        <begin position="29"/>
        <end position="139"/>
    </location>
</feature>
<protein>
    <submittedName>
        <fullName evidence="2">Uncharacterized protein</fullName>
    </submittedName>
</protein>
<dbReference type="Proteomes" id="UP000282837">
    <property type="component" value="Unassembled WGS sequence"/>
</dbReference>
<dbReference type="AlphaFoldDB" id="A0A3S2UPK0"/>
<dbReference type="RefSeq" id="WP_127710965.1">
    <property type="nucleotide sequence ID" value="NZ_SACO01000013.1"/>
</dbReference>
<proteinExistence type="predicted"/>
<dbReference type="OrthoDB" id="9806840at2"/>
<comment type="caution">
    <text evidence="2">The sequence shown here is derived from an EMBL/GenBank/DDBJ whole genome shotgun (WGS) entry which is preliminary data.</text>
</comment>
<organism evidence="2 3">
    <name type="scientific">Novosphingobium umbonatum</name>
    <dbReference type="NCBI Taxonomy" id="1908524"/>
    <lineage>
        <taxon>Bacteria</taxon>
        <taxon>Pseudomonadati</taxon>
        <taxon>Pseudomonadota</taxon>
        <taxon>Alphaproteobacteria</taxon>
        <taxon>Sphingomonadales</taxon>
        <taxon>Sphingomonadaceae</taxon>
        <taxon>Novosphingobium</taxon>
    </lineage>
</organism>